<dbReference type="PANTHER" id="PTHR20857">
    <property type="entry name" value="THIAMINE-PHOSPHATE PYROPHOSPHORYLASE"/>
    <property type="match status" value="1"/>
</dbReference>
<evidence type="ECO:0000256" key="10">
    <source>
        <dbReference type="RuleBase" id="RU003826"/>
    </source>
</evidence>
<accession>A0ABW4N210</accession>
<keyword evidence="5 9" id="KW-0784">Thiamine biosynthesis</keyword>
<comment type="cofactor">
    <cofactor evidence="9">
        <name>Mg(2+)</name>
        <dbReference type="ChEBI" id="CHEBI:18420"/>
    </cofactor>
    <text evidence="9">Binds 1 Mg(2+) ion per subunit.</text>
</comment>
<evidence type="ECO:0000256" key="11">
    <source>
        <dbReference type="RuleBase" id="RU004253"/>
    </source>
</evidence>
<comment type="similarity">
    <text evidence="9 10">Belongs to the thiamine-phosphate synthase family.</text>
</comment>
<dbReference type="Proteomes" id="UP001597237">
    <property type="component" value="Unassembled WGS sequence"/>
</dbReference>
<dbReference type="Pfam" id="PF02581">
    <property type="entry name" value="TMP-TENI"/>
    <property type="match status" value="1"/>
</dbReference>
<dbReference type="PANTHER" id="PTHR20857:SF15">
    <property type="entry name" value="THIAMINE-PHOSPHATE SYNTHASE"/>
    <property type="match status" value="1"/>
</dbReference>
<evidence type="ECO:0000313" key="14">
    <source>
        <dbReference type="Proteomes" id="UP001597237"/>
    </source>
</evidence>
<comment type="pathway">
    <text evidence="1 9 11">Cofactor biosynthesis; thiamine diphosphate biosynthesis; thiamine phosphate from 4-amino-2-methyl-5-diphosphomethylpyrimidine and 4-methyl-5-(2-phosphoethyl)-thiazole: step 1/1.</text>
</comment>
<dbReference type="InterPro" id="IPR034291">
    <property type="entry name" value="TMP_synthase"/>
</dbReference>
<evidence type="ECO:0000256" key="9">
    <source>
        <dbReference type="HAMAP-Rule" id="MF_00097"/>
    </source>
</evidence>
<comment type="catalytic activity">
    <reaction evidence="7 9 10">
        <text>2-(2-carboxy-4-methylthiazol-5-yl)ethyl phosphate + 4-amino-2-methyl-5-(diphosphooxymethyl)pyrimidine + 2 H(+) = thiamine phosphate + CO2 + diphosphate</text>
        <dbReference type="Rhea" id="RHEA:47848"/>
        <dbReference type="ChEBI" id="CHEBI:15378"/>
        <dbReference type="ChEBI" id="CHEBI:16526"/>
        <dbReference type="ChEBI" id="CHEBI:33019"/>
        <dbReference type="ChEBI" id="CHEBI:37575"/>
        <dbReference type="ChEBI" id="CHEBI:57841"/>
        <dbReference type="ChEBI" id="CHEBI:62890"/>
        <dbReference type="EC" id="2.5.1.3"/>
    </reaction>
</comment>
<evidence type="ECO:0000256" key="4">
    <source>
        <dbReference type="ARBA" id="ARBA00022842"/>
    </source>
</evidence>
<dbReference type="CDD" id="cd00564">
    <property type="entry name" value="TMP_TenI"/>
    <property type="match status" value="1"/>
</dbReference>
<feature type="binding site" evidence="9">
    <location>
        <position position="72"/>
    </location>
    <ligand>
        <name>Mg(2+)</name>
        <dbReference type="ChEBI" id="CHEBI:18420"/>
    </ligand>
</feature>
<evidence type="ECO:0000256" key="1">
    <source>
        <dbReference type="ARBA" id="ARBA00005165"/>
    </source>
</evidence>
<protein>
    <recommendedName>
        <fullName evidence="9">Thiamine-phosphate synthase</fullName>
        <shortName evidence="9">TP synthase</shortName>
        <shortName evidence="9">TPS</shortName>
        <ecNumber evidence="9">2.5.1.3</ecNumber>
    </recommendedName>
    <alternativeName>
        <fullName evidence="9">Thiamine-phosphate pyrophosphorylase</fullName>
        <shortName evidence="9">TMP pyrophosphorylase</shortName>
        <shortName evidence="9">TMP-PPase</shortName>
    </alternativeName>
</protein>
<feature type="binding site" evidence="9">
    <location>
        <position position="71"/>
    </location>
    <ligand>
        <name>4-amino-2-methyl-5-(diphosphooxymethyl)pyrimidine</name>
        <dbReference type="ChEBI" id="CHEBI:57841"/>
    </ligand>
</feature>
<dbReference type="SUPFAM" id="SSF51391">
    <property type="entry name" value="Thiamin phosphate synthase"/>
    <property type="match status" value="1"/>
</dbReference>
<dbReference type="InterPro" id="IPR036206">
    <property type="entry name" value="ThiamineP_synth_sf"/>
</dbReference>
<proteinExistence type="inferred from homology"/>
<dbReference type="EMBL" id="JBHUEY010000001">
    <property type="protein sequence ID" value="MFD1783773.1"/>
    <property type="molecule type" value="Genomic_DNA"/>
</dbReference>
<evidence type="ECO:0000259" key="12">
    <source>
        <dbReference type="Pfam" id="PF02581"/>
    </source>
</evidence>
<sequence length="216" mass="22647">MSQADCRLYLITPPAIDDLAAFGRELAHALDAGDVAALQIRLKDAPDEVVAAAVDALTPICHARDVAVILNDRPDLAARLGCDGVHVGQSDAPYAEARRLMGPDRMVGVTCHDSRHLAMEAAEAGADYVAFGAFFPTTTKDAPTRAEPEILTIWQETMQTPCVAIGGITVETAREIVRAGADFLAVSAGVWKHPEGPAAAVAALNAEIAKGLAERG</sequence>
<feature type="domain" description="Thiamine phosphate synthase/TenI" evidence="12">
    <location>
        <begin position="8"/>
        <end position="189"/>
    </location>
</feature>
<comment type="catalytic activity">
    <reaction evidence="8 9 10">
        <text>2-[(2R,5Z)-2-carboxy-4-methylthiazol-5(2H)-ylidene]ethyl phosphate + 4-amino-2-methyl-5-(diphosphooxymethyl)pyrimidine + 2 H(+) = thiamine phosphate + CO2 + diphosphate</text>
        <dbReference type="Rhea" id="RHEA:47844"/>
        <dbReference type="ChEBI" id="CHEBI:15378"/>
        <dbReference type="ChEBI" id="CHEBI:16526"/>
        <dbReference type="ChEBI" id="CHEBI:33019"/>
        <dbReference type="ChEBI" id="CHEBI:37575"/>
        <dbReference type="ChEBI" id="CHEBI:57841"/>
        <dbReference type="ChEBI" id="CHEBI:62899"/>
        <dbReference type="EC" id="2.5.1.3"/>
    </reaction>
</comment>
<evidence type="ECO:0000256" key="5">
    <source>
        <dbReference type="ARBA" id="ARBA00022977"/>
    </source>
</evidence>
<dbReference type="InterPro" id="IPR022998">
    <property type="entry name" value="ThiamineP_synth_TenI"/>
</dbReference>
<keyword evidence="14" id="KW-1185">Reference proteome</keyword>
<dbReference type="InterPro" id="IPR013785">
    <property type="entry name" value="Aldolase_TIM"/>
</dbReference>
<feature type="binding site" evidence="9">
    <location>
        <position position="140"/>
    </location>
    <ligand>
        <name>4-amino-2-methyl-5-(diphosphooxymethyl)pyrimidine</name>
        <dbReference type="ChEBI" id="CHEBI:57841"/>
    </ligand>
</feature>
<keyword evidence="3 9" id="KW-0479">Metal-binding</keyword>
<name>A0ABW4N210_9CAUL</name>
<comment type="catalytic activity">
    <reaction evidence="6 9 10">
        <text>4-methyl-5-(2-phosphooxyethyl)-thiazole + 4-amino-2-methyl-5-(diphosphooxymethyl)pyrimidine + H(+) = thiamine phosphate + diphosphate</text>
        <dbReference type="Rhea" id="RHEA:22328"/>
        <dbReference type="ChEBI" id="CHEBI:15378"/>
        <dbReference type="ChEBI" id="CHEBI:33019"/>
        <dbReference type="ChEBI" id="CHEBI:37575"/>
        <dbReference type="ChEBI" id="CHEBI:57841"/>
        <dbReference type="ChEBI" id="CHEBI:58296"/>
        <dbReference type="EC" id="2.5.1.3"/>
    </reaction>
</comment>
<reference evidence="14" key="1">
    <citation type="journal article" date="2019" name="Int. J. Syst. Evol. Microbiol.">
        <title>The Global Catalogue of Microorganisms (GCM) 10K type strain sequencing project: providing services to taxonomists for standard genome sequencing and annotation.</title>
        <authorList>
            <consortium name="The Broad Institute Genomics Platform"/>
            <consortium name="The Broad Institute Genome Sequencing Center for Infectious Disease"/>
            <person name="Wu L."/>
            <person name="Ma J."/>
        </authorList>
    </citation>
    <scope>NUCLEOTIDE SEQUENCE [LARGE SCALE GENOMIC DNA]</scope>
    <source>
        <strain evidence="14">DFY28</strain>
    </source>
</reference>
<dbReference type="GO" id="GO:0004789">
    <property type="term" value="F:thiamine-phosphate diphosphorylase activity"/>
    <property type="evidence" value="ECO:0007669"/>
    <property type="project" value="UniProtKB-EC"/>
</dbReference>
<evidence type="ECO:0000256" key="6">
    <source>
        <dbReference type="ARBA" id="ARBA00047334"/>
    </source>
</evidence>
<dbReference type="EC" id="2.5.1.3" evidence="9"/>
<evidence type="ECO:0000256" key="3">
    <source>
        <dbReference type="ARBA" id="ARBA00022723"/>
    </source>
</evidence>
<feature type="binding site" evidence="9">
    <location>
        <position position="110"/>
    </location>
    <ligand>
        <name>4-amino-2-methyl-5-(diphosphooxymethyl)pyrimidine</name>
        <dbReference type="ChEBI" id="CHEBI:57841"/>
    </ligand>
</feature>
<keyword evidence="2 9" id="KW-0808">Transferase</keyword>
<feature type="binding site" evidence="9">
    <location>
        <begin position="137"/>
        <end position="139"/>
    </location>
    <ligand>
        <name>2-[(2R,5Z)-2-carboxy-4-methylthiazol-5(2H)-ylidene]ethyl phosphate</name>
        <dbReference type="ChEBI" id="CHEBI:62899"/>
    </ligand>
</feature>
<keyword evidence="4 9" id="KW-0460">Magnesium</keyword>
<comment type="caution">
    <text evidence="9">Lacks conserved residue(s) required for the propagation of feature annotation.</text>
</comment>
<dbReference type="Gene3D" id="3.20.20.70">
    <property type="entry name" value="Aldolase class I"/>
    <property type="match status" value="1"/>
</dbReference>
<feature type="binding site" evidence="9">
    <location>
        <begin position="39"/>
        <end position="43"/>
    </location>
    <ligand>
        <name>4-amino-2-methyl-5-(diphosphooxymethyl)pyrimidine</name>
        <dbReference type="ChEBI" id="CHEBI:57841"/>
    </ligand>
</feature>
<evidence type="ECO:0000256" key="2">
    <source>
        <dbReference type="ARBA" id="ARBA00022679"/>
    </source>
</evidence>
<evidence type="ECO:0000256" key="8">
    <source>
        <dbReference type="ARBA" id="ARBA00047883"/>
    </source>
</evidence>
<gene>
    <name evidence="9 13" type="primary">thiE</name>
    <name evidence="13" type="ORF">ACFSC0_10240</name>
</gene>
<comment type="function">
    <text evidence="9">Condenses 4-methyl-5-(beta-hydroxyethyl)thiazole monophosphate (THZ-P) and 2-methyl-4-amino-5-hydroxymethyl pyrimidine pyrophosphate (HMP-PP) to form thiamine monophosphate (TMP).</text>
</comment>
<feature type="binding site" evidence="9">
    <location>
        <position position="167"/>
    </location>
    <ligand>
        <name>2-[(2R,5Z)-2-carboxy-4-methylthiazol-5(2H)-ylidene]ethyl phosphate</name>
        <dbReference type="ChEBI" id="CHEBI:62899"/>
    </ligand>
</feature>
<evidence type="ECO:0000313" key="13">
    <source>
        <dbReference type="EMBL" id="MFD1783773.1"/>
    </source>
</evidence>
<dbReference type="RefSeq" id="WP_377283036.1">
    <property type="nucleotide sequence ID" value="NZ_JBHRSI010000008.1"/>
</dbReference>
<dbReference type="HAMAP" id="MF_00097">
    <property type="entry name" value="TMP_synthase"/>
    <property type="match status" value="1"/>
</dbReference>
<evidence type="ECO:0000256" key="7">
    <source>
        <dbReference type="ARBA" id="ARBA00047851"/>
    </source>
</evidence>
<organism evidence="13 14">
    <name type="scientific">Phenylobacterium terrae</name>
    <dbReference type="NCBI Taxonomy" id="2665495"/>
    <lineage>
        <taxon>Bacteria</taxon>
        <taxon>Pseudomonadati</taxon>
        <taxon>Pseudomonadota</taxon>
        <taxon>Alphaproteobacteria</taxon>
        <taxon>Caulobacterales</taxon>
        <taxon>Caulobacteraceae</taxon>
        <taxon>Phenylobacterium</taxon>
    </lineage>
</organism>
<feature type="binding site" evidence="9">
    <location>
        <position position="91"/>
    </location>
    <ligand>
        <name>Mg(2+)</name>
        <dbReference type="ChEBI" id="CHEBI:18420"/>
    </ligand>
</feature>
<dbReference type="NCBIfam" id="TIGR00693">
    <property type="entry name" value="thiE"/>
    <property type="match status" value="1"/>
</dbReference>
<comment type="caution">
    <text evidence="13">The sequence shown here is derived from an EMBL/GenBank/DDBJ whole genome shotgun (WGS) entry which is preliminary data.</text>
</comment>